<evidence type="ECO:0000256" key="3">
    <source>
        <dbReference type="ARBA" id="ARBA00008281"/>
    </source>
</evidence>
<dbReference type="Pfam" id="PF03748">
    <property type="entry name" value="FliL"/>
    <property type="match status" value="1"/>
</dbReference>
<keyword evidence="7 10" id="KW-0283">Flagellar rotation</keyword>
<name>A0ABS5EE99_9PROT</name>
<protein>
    <recommendedName>
        <fullName evidence="10">Flagellar protein FliL</fullName>
    </recommendedName>
</protein>
<dbReference type="PANTHER" id="PTHR35091:SF2">
    <property type="entry name" value="FLAGELLAR PROTEIN FLIL"/>
    <property type="match status" value="1"/>
</dbReference>
<evidence type="ECO:0000256" key="2">
    <source>
        <dbReference type="ARBA" id="ARBA00004162"/>
    </source>
</evidence>
<dbReference type="RefSeq" id="WP_211867226.1">
    <property type="nucleotide sequence ID" value="NZ_JAAEDI010000006.1"/>
</dbReference>
<keyword evidence="10" id="KW-0997">Cell inner membrane</keyword>
<dbReference type="EMBL" id="JAAEDI010000006">
    <property type="protein sequence ID" value="MBR0649337.1"/>
    <property type="molecule type" value="Genomic_DNA"/>
</dbReference>
<gene>
    <name evidence="11" type="ORF">GXW78_06665</name>
</gene>
<feature type="transmembrane region" description="Helical" evidence="10">
    <location>
        <begin position="21"/>
        <end position="39"/>
    </location>
</feature>
<keyword evidence="8 10" id="KW-1133">Transmembrane helix</keyword>
<evidence type="ECO:0000256" key="6">
    <source>
        <dbReference type="ARBA" id="ARBA00022692"/>
    </source>
</evidence>
<evidence type="ECO:0000256" key="8">
    <source>
        <dbReference type="ARBA" id="ARBA00022989"/>
    </source>
</evidence>
<evidence type="ECO:0000313" key="11">
    <source>
        <dbReference type="EMBL" id="MBR0649337.1"/>
    </source>
</evidence>
<accession>A0ABS5EE99</accession>
<evidence type="ECO:0000256" key="1">
    <source>
        <dbReference type="ARBA" id="ARBA00002254"/>
    </source>
</evidence>
<keyword evidence="11" id="KW-0969">Cilium</keyword>
<keyword evidence="11" id="KW-0282">Flagellum</keyword>
<proteinExistence type="inferred from homology"/>
<evidence type="ECO:0000256" key="7">
    <source>
        <dbReference type="ARBA" id="ARBA00022779"/>
    </source>
</evidence>
<keyword evidence="9 10" id="KW-0472">Membrane</keyword>
<comment type="subcellular location">
    <subcellularLocation>
        <location evidence="10">Cell inner membrane</location>
    </subcellularLocation>
    <subcellularLocation>
        <location evidence="2">Cell membrane</location>
        <topology evidence="2">Single-pass membrane protein</topology>
    </subcellularLocation>
</comment>
<evidence type="ECO:0000256" key="10">
    <source>
        <dbReference type="RuleBase" id="RU364125"/>
    </source>
</evidence>
<keyword evidence="12" id="KW-1185">Reference proteome</keyword>
<evidence type="ECO:0000313" key="12">
    <source>
        <dbReference type="Proteomes" id="UP000698752"/>
    </source>
</evidence>
<comment type="similarity">
    <text evidence="3 10">Belongs to the FliL family.</text>
</comment>
<keyword evidence="6 10" id="KW-0812">Transmembrane</keyword>
<comment type="caution">
    <text evidence="11">The sequence shown here is derived from an EMBL/GenBank/DDBJ whole genome shotgun (WGS) entry which is preliminary data.</text>
</comment>
<evidence type="ECO:0000256" key="4">
    <source>
        <dbReference type="ARBA" id="ARBA00022475"/>
    </source>
</evidence>
<comment type="function">
    <text evidence="1 10">Controls the rotational direction of flagella during chemotaxis.</text>
</comment>
<keyword evidence="11" id="KW-0966">Cell projection</keyword>
<evidence type="ECO:0000256" key="5">
    <source>
        <dbReference type="ARBA" id="ARBA00022500"/>
    </source>
</evidence>
<dbReference type="InterPro" id="IPR005503">
    <property type="entry name" value="FliL"/>
</dbReference>
<dbReference type="PANTHER" id="PTHR35091">
    <property type="entry name" value="FLAGELLAR PROTEIN FLIL"/>
    <property type="match status" value="1"/>
</dbReference>
<organism evidence="11 12">
    <name type="scientific">Neoroseomonas terrae</name>
    <dbReference type="NCBI Taxonomy" id="424799"/>
    <lineage>
        <taxon>Bacteria</taxon>
        <taxon>Pseudomonadati</taxon>
        <taxon>Pseudomonadota</taxon>
        <taxon>Alphaproteobacteria</taxon>
        <taxon>Acetobacterales</taxon>
        <taxon>Acetobacteraceae</taxon>
        <taxon>Neoroseomonas</taxon>
    </lineage>
</organism>
<dbReference type="Proteomes" id="UP000698752">
    <property type="component" value="Unassembled WGS sequence"/>
</dbReference>
<keyword evidence="4" id="KW-1003">Cell membrane</keyword>
<evidence type="ECO:0000256" key="9">
    <source>
        <dbReference type="ARBA" id="ARBA00023136"/>
    </source>
</evidence>
<reference evidence="12" key="1">
    <citation type="journal article" date="2021" name="Syst. Appl. Microbiol.">
        <title>Roseomonas hellenica sp. nov., isolated from roots of wild-growing Alkanna tinctoria.</title>
        <authorList>
            <person name="Rat A."/>
            <person name="Naranjo H.D."/>
            <person name="Lebbe L."/>
            <person name="Cnockaert M."/>
            <person name="Krigas N."/>
            <person name="Grigoriadou K."/>
            <person name="Maloupa E."/>
            <person name="Willems A."/>
        </authorList>
    </citation>
    <scope>NUCLEOTIDE SEQUENCE [LARGE SCALE GENOMIC DNA]</scope>
    <source>
        <strain evidence="12">LMG 31159</strain>
    </source>
</reference>
<sequence length="175" mass="18327">MAAASAEGTAGKGGSGGRKKLVLVAAPALLAAIGAGLWFTGILPPLLGLGHAPAADATAPQAEAPRPPAFFDMPEIIANLNAPGRRSVYVKLRSKLEIARAEDAAAIQLAMPRLLDLFQTHLREMRPEELRGSTGTQRLREELVARANIAVAPPAGSSQPAPRVTDVLFLEMLVQ</sequence>
<keyword evidence="5 10" id="KW-0145">Chemotaxis</keyword>